<feature type="transmembrane region" description="Helical" evidence="7">
    <location>
        <begin position="75"/>
        <end position="95"/>
    </location>
</feature>
<comment type="subcellular location">
    <subcellularLocation>
        <location evidence="1">Cell membrane</location>
        <topology evidence="1">Multi-pass membrane protein</topology>
    </subcellularLocation>
</comment>
<evidence type="ECO:0000256" key="6">
    <source>
        <dbReference type="ARBA" id="ARBA00023136"/>
    </source>
</evidence>
<keyword evidence="3" id="KW-1003">Cell membrane</keyword>
<feature type="transmembrane region" description="Helical" evidence="7">
    <location>
        <begin position="273"/>
        <end position="295"/>
    </location>
</feature>
<dbReference type="InterPro" id="IPR020846">
    <property type="entry name" value="MFS_dom"/>
</dbReference>
<organism evidence="9 10">
    <name type="scientific">Dickeya undicola</name>
    <dbReference type="NCBI Taxonomy" id="1577887"/>
    <lineage>
        <taxon>Bacteria</taxon>
        <taxon>Pseudomonadati</taxon>
        <taxon>Pseudomonadota</taxon>
        <taxon>Gammaproteobacteria</taxon>
        <taxon>Enterobacterales</taxon>
        <taxon>Pectobacteriaceae</taxon>
        <taxon>Dickeya</taxon>
    </lineage>
</organism>
<dbReference type="GO" id="GO:0022857">
    <property type="term" value="F:transmembrane transporter activity"/>
    <property type="evidence" value="ECO:0007669"/>
    <property type="project" value="InterPro"/>
</dbReference>
<evidence type="ECO:0000256" key="2">
    <source>
        <dbReference type="ARBA" id="ARBA00022448"/>
    </source>
</evidence>
<keyword evidence="4 7" id="KW-0812">Transmembrane</keyword>
<dbReference type="PANTHER" id="PTHR23517:SF2">
    <property type="entry name" value="MULTIDRUG RESISTANCE PROTEIN MDTH"/>
    <property type="match status" value="1"/>
</dbReference>
<dbReference type="RefSeq" id="WP_123252801.1">
    <property type="nucleotide sequence ID" value="NZ_RJLR01000023.1"/>
</dbReference>
<sequence length="402" mass="43899">MNASFIWHDKPSLNYLVSLFIFSLGSYIINPYYAIYVSDNLGYGIAFAGFLVSAKVISQRIFALVGGSIADILPTVYAAQIGVTIRALSFALLALDARKEFLVVSAVMNGIGGALFNPAIRKLLFTRYKDHEQRLKAVIGWRNAAFNMGAAIGPLIGIYLINLNFKGACVAITLIHIIVGLMLISRTQNAPPSSVAPKNSLLAGVTACITNRALYPVFALQFFFMYFYSNIEYLLPIFIARHFNEYFVSMVFFVNTVFIIAAQTVFGRFFNELRVGVAWCSLLVFFITLSVLSFYSIASPLFYGSLIVIAVAAFSAAEVILSIQVDYIAMQTGGNHNNSGTVFGAISLVAAGGLFAANTLNSLLLNHYSFLTVWLINTAFIAILGIYTLCISRADKAPALSR</sequence>
<evidence type="ECO:0000256" key="5">
    <source>
        <dbReference type="ARBA" id="ARBA00022989"/>
    </source>
</evidence>
<feature type="transmembrane region" description="Helical" evidence="7">
    <location>
        <begin position="41"/>
        <end position="63"/>
    </location>
</feature>
<protein>
    <submittedName>
        <fullName evidence="9">MFS transporter</fullName>
    </submittedName>
</protein>
<dbReference type="InterPro" id="IPR050171">
    <property type="entry name" value="MFS_Transporters"/>
</dbReference>
<feature type="transmembrane region" description="Helical" evidence="7">
    <location>
        <begin position="101"/>
        <end position="120"/>
    </location>
</feature>
<feature type="transmembrane region" description="Helical" evidence="7">
    <location>
        <begin position="301"/>
        <end position="321"/>
    </location>
</feature>
<evidence type="ECO:0000256" key="4">
    <source>
        <dbReference type="ARBA" id="ARBA00022692"/>
    </source>
</evidence>
<dbReference type="GO" id="GO:0005886">
    <property type="term" value="C:plasma membrane"/>
    <property type="evidence" value="ECO:0007669"/>
    <property type="project" value="UniProtKB-SubCell"/>
</dbReference>
<comment type="caution">
    <text evidence="9">The sequence shown here is derived from an EMBL/GenBank/DDBJ whole genome shotgun (WGS) entry which is preliminary data.</text>
</comment>
<dbReference type="Pfam" id="PF07690">
    <property type="entry name" value="MFS_1"/>
    <property type="match status" value="1"/>
</dbReference>
<reference evidence="9 10" key="1">
    <citation type="submission" date="2018-11" db="EMBL/GenBank/DDBJ databases">
        <title>Characterization of surface water Dickeya isolates.</title>
        <authorList>
            <person name="Van Gijsegem F."/>
            <person name="Pedron J."/>
        </authorList>
    </citation>
    <scope>NUCLEOTIDE SEQUENCE [LARGE SCALE GENOMIC DNA]</scope>
    <source>
        <strain evidence="9 10">FVG1-MFV-O17</strain>
    </source>
</reference>
<feature type="transmembrane region" description="Helical" evidence="7">
    <location>
        <begin position="141"/>
        <end position="159"/>
    </location>
</feature>
<dbReference type="EMBL" id="RJLR01000023">
    <property type="protein sequence ID" value="RNM05168.1"/>
    <property type="molecule type" value="Genomic_DNA"/>
</dbReference>
<gene>
    <name evidence="9" type="ORF">EF878_12880</name>
</gene>
<keyword evidence="5 7" id="KW-1133">Transmembrane helix</keyword>
<dbReference type="OrthoDB" id="3285778at2"/>
<feature type="domain" description="Major facilitator superfamily (MFS) profile" evidence="8">
    <location>
        <begin position="11"/>
        <end position="396"/>
    </location>
</feature>
<dbReference type="PROSITE" id="PS50850">
    <property type="entry name" value="MFS"/>
    <property type="match status" value="1"/>
</dbReference>
<dbReference type="InterPro" id="IPR011701">
    <property type="entry name" value="MFS"/>
</dbReference>
<dbReference type="InterPro" id="IPR036259">
    <property type="entry name" value="MFS_trans_sf"/>
</dbReference>
<feature type="transmembrane region" description="Helical" evidence="7">
    <location>
        <begin position="371"/>
        <end position="392"/>
    </location>
</feature>
<feature type="transmembrane region" description="Helical" evidence="7">
    <location>
        <begin position="342"/>
        <end position="365"/>
    </location>
</feature>
<name>A0A3N0FZ56_9GAMM</name>
<keyword evidence="6 7" id="KW-0472">Membrane</keyword>
<evidence type="ECO:0000256" key="3">
    <source>
        <dbReference type="ARBA" id="ARBA00022475"/>
    </source>
</evidence>
<evidence type="ECO:0000256" key="1">
    <source>
        <dbReference type="ARBA" id="ARBA00004651"/>
    </source>
</evidence>
<evidence type="ECO:0000313" key="9">
    <source>
        <dbReference type="EMBL" id="RNM05168.1"/>
    </source>
</evidence>
<dbReference type="PANTHER" id="PTHR23517">
    <property type="entry name" value="RESISTANCE PROTEIN MDTM, PUTATIVE-RELATED-RELATED"/>
    <property type="match status" value="1"/>
</dbReference>
<evidence type="ECO:0000259" key="8">
    <source>
        <dbReference type="PROSITE" id="PS50850"/>
    </source>
</evidence>
<dbReference type="Proteomes" id="UP000276061">
    <property type="component" value="Unassembled WGS sequence"/>
</dbReference>
<proteinExistence type="predicted"/>
<evidence type="ECO:0000256" key="7">
    <source>
        <dbReference type="SAM" id="Phobius"/>
    </source>
</evidence>
<dbReference type="AlphaFoldDB" id="A0A3N0FZ56"/>
<keyword evidence="2" id="KW-0813">Transport</keyword>
<accession>A0A3N0FZ56</accession>
<feature type="transmembrane region" description="Helical" evidence="7">
    <location>
        <begin position="246"/>
        <end position="266"/>
    </location>
</feature>
<evidence type="ECO:0000313" key="10">
    <source>
        <dbReference type="Proteomes" id="UP000276061"/>
    </source>
</evidence>
<dbReference type="SUPFAM" id="SSF103473">
    <property type="entry name" value="MFS general substrate transporter"/>
    <property type="match status" value="1"/>
</dbReference>
<feature type="transmembrane region" description="Helical" evidence="7">
    <location>
        <begin position="165"/>
        <end position="184"/>
    </location>
</feature>
<dbReference type="Gene3D" id="1.20.1250.20">
    <property type="entry name" value="MFS general substrate transporter like domains"/>
    <property type="match status" value="2"/>
</dbReference>
<feature type="transmembrane region" description="Helical" evidence="7">
    <location>
        <begin position="12"/>
        <end position="29"/>
    </location>
</feature>